<dbReference type="EMBL" id="MN738876">
    <property type="protein sequence ID" value="QHT29313.1"/>
    <property type="molecule type" value="Genomic_DNA"/>
</dbReference>
<proteinExistence type="predicted"/>
<organism evidence="1">
    <name type="scientific">viral metagenome</name>
    <dbReference type="NCBI Taxonomy" id="1070528"/>
    <lineage>
        <taxon>unclassified sequences</taxon>
        <taxon>metagenomes</taxon>
        <taxon>organismal metagenomes</taxon>
    </lineage>
</organism>
<accession>A0A6C0ELJ2</accession>
<sequence>MERKWLEQVQTKVQFYYHLNKYIDKDYQLDDHIYLFTFLLYGQTAINKNDIDIFVEAHFSSGFGDVFNAIKTCDKLRSLYGYNARLVTFNDTDGNEDDDTIRNFLRGSSYNVSIIKESSLTRLRKKKARLTFKVALPDRTNEIEMDYYIRIDEYNGWRFMRHGKGRIPHRSMVIEMSAGIGTGRWKFPSTGLLLGSKCAVENLDGYFYFAYNSQPDDDFFNLDTLAKYFFTIIEKERKRETIAIHLVGTSAKCVRSLKWDEIQGKILPASDDGQVVVEVKNGPLVTIIIQGKLVHKDFISLLARSQEPVLVSGDQSFTEAIEFNKLFFYQLQSWKEDLYNAYLKICKLVSEEKTVGVKRTRHGSVTHPFYHFQTNTVPFDRLLDKQPEMTPAQLAMYLNTNWDKIQEEKRVVYDTIKEMYDISPAIDSVLKFTIVGQEMFKEFMKFMQRLYSTPKVTEKLVNEFQILKMKLERKHQKR</sequence>
<protein>
    <submittedName>
        <fullName evidence="1">Uncharacterized protein</fullName>
    </submittedName>
</protein>
<evidence type="ECO:0000313" key="1">
    <source>
        <dbReference type="EMBL" id="QHT29313.1"/>
    </source>
</evidence>
<name>A0A6C0ELJ2_9ZZZZ</name>
<reference evidence="1" key="1">
    <citation type="journal article" date="2020" name="Nature">
        <title>Giant virus diversity and host interactions through global metagenomics.</title>
        <authorList>
            <person name="Schulz F."/>
            <person name="Roux S."/>
            <person name="Paez-Espino D."/>
            <person name="Jungbluth S."/>
            <person name="Walsh D.A."/>
            <person name="Denef V.J."/>
            <person name="McMahon K.D."/>
            <person name="Konstantinidis K.T."/>
            <person name="Eloe-Fadrosh E.A."/>
            <person name="Kyrpides N.C."/>
            <person name="Woyke T."/>
        </authorList>
    </citation>
    <scope>NUCLEOTIDE SEQUENCE</scope>
    <source>
        <strain evidence="1">GVMAG-M-3300005589-24</strain>
    </source>
</reference>
<dbReference type="AlphaFoldDB" id="A0A6C0ELJ2"/>